<feature type="region of interest" description="Disordered" evidence="2">
    <location>
        <begin position="1"/>
        <end position="62"/>
    </location>
</feature>
<dbReference type="InterPro" id="IPR036871">
    <property type="entry name" value="PX_dom_sf"/>
</dbReference>
<reference evidence="3" key="2">
    <citation type="journal article" date="2023" name="Microbiol Resour">
        <title>Decontamination and Annotation of the Draft Genome Sequence of the Oomycete Lagenidium giganteum ARSEF 373.</title>
        <authorList>
            <person name="Morgan W.R."/>
            <person name="Tartar A."/>
        </authorList>
    </citation>
    <scope>NUCLEOTIDE SEQUENCE</scope>
    <source>
        <strain evidence="3">ARSEF 373</strain>
    </source>
</reference>
<feature type="compositionally biased region" description="Low complexity" evidence="2">
    <location>
        <begin position="30"/>
        <end position="62"/>
    </location>
</feature>
<dbReference type="CDD" id="cd06093">
    <property type="entry name" value="PX_domain"/>
    <property type="match status" value="1"/>
</dbReference>
<evidence type="ECO:0008006" key="5">
    <source>
        <dbReference type="Google" id="ProtNLM"/>
    </source>
</evidence>
<dbReference type="EMBL" id="DAKRPA010000118">
    <property type="protein sequence ID" value="DAZ98039.1"/>
    <property type="molecule type" value="Genomic_DNA"/>
</dbReference>
<evidence type="ECO:0000313" key="4">
    <source>
        <dbReference type="Proteomes" id="UP001146120"/>
    </source>
</evidence>
<keyword evidence="1" id="KW-0175">Coiled coil</keyword>
<reference evidence="3" key="1">
    <citation type="submission" date="2022-11" db="EMBL/GenBank/DDBJ databases">
        <authorList>
            <person name="Morgan W.R."/>
            <person name="Tartar A."/>
        </authorList>
    </citation>
    <scope>NUCLEOTIDE SEQUENCE</scope>
    <source>
        <strain evidence="3">ARSEF 373</strain>
    </source>
</reference>
<proteinExistence type="predicted"/>
<name>A0AAV2YZV5_9STRA</name>
<feature type="coiled-coil region" evidence="1">
    <location>
        <begin position="71"/>
        <end position="119"/>
    </location>
</feature>
<organism evidence="3 4">
    <name type="scientific">Lagenidium giganteum</name>
    <dbReference type="NCBI Taxonomy" id="4803"/>
    <lineage>
        <taxon>Eukaryota</taxon>
        <taxon>Sar</taxon>
        <taxon>Stramenopiles</taxon>
        <taxon>Oomycota</taxon>
        <taxon>Peronosporomycetes</taxon>
        <taxon>Pythiales</taxon>
        <taxon>Pythiaceae</taxon>
    </lineage>
</organism>
<evidence type="ECO:0000313" key="3">
    <source>
        <dbReference type="EMBL" id="DAZ98039.1"/>
    </source>
</evidence>
<protein>
    <recommendedName>
        <fullName evidence="5">PX domain-containing protein</fullName>
    </recommendedName>
</protein>
<keyword evidence="4" id="KW-1185">Reference proteome</keyword>
<sequence>MSAASGPGEAKGMSSTTTASNADLEDRTMAPAPTAATATSAANAGASASPPAPSPAASAAPLSPASADKVFAEVQNRIAKANETIKVFQAQEEMAMERKRTLETRSRMLEVENEKLRATILQNALQNGDAELKREHLALRQTLESFQTKIDQMREISLLSAKVVDSRIKTKQGRQYVEYKLQIETDIRGTLVLWHRYSTFLNLAATLKAKNPNSQHEIPELQTQSLTGFFSDQLIVDRINKLNEFLDVVTKADEFQWGIRIDKDTCVYKRKSKRAAGDRSSSGGSRESISTLASGARDSISSYMTGRASTISIESL</sequence>
<gene>
    <name evidence="3" type="ORF">N0F65_004529</name>
</gene>
<evidence type="ECO:0000256" key="1">
    <source>
        <dbReference type="SAM" id="Coils"/>
    </source>
</evidence>
<accession>A0AAV2YZV5</accession>
<comment type="caution">
    <text evidence="3">The sequence shown here is derived from an EMBL/GenBank/DDBJ whole genome shotgun (WGS) entry which is preliminary data.</text>
</comment>
<evidence type="ECO:0000256" key="2">
    <source>
        <dbReference type="SAM" id="MobiDB-lite"/>
    </source>
</evidence>
<dbReference type="Proteomes" id="UP001146120">
    <property type="component" value="Unassembled WGS sequence"/>
</dbReference>
<dbReference type="Gene3D" id="3.30.1520.10">
    <property type="entry name" value="Phox-like domain"/>
    <property type="match status" value="1"/>
</dbReference>
<dbReference type="GO" id="GO:0035091">
    <property type="term" value="F:phosphatidylinositol binding"/>
    <property type="evidence" value="ECO:0007669"/>
    <property type="project" value="InterPro"/>
</dbReference>
<dbReference type="AlphaFoldDB" id="A0AAV2YZV5"/>
<dbReference type="SUPFAM" id="SSF64268">
    <property type="entry name" value="PX domain"/>
    <property type="match status" value="1"/>
</dbReference>